<dbReference type="Proteomes" id="UP000465846">
    <property type="component" value="Chromosome"/>
</dbReference>
<reference evidence="1 2" key="1">
    <citation type="submission" date="2020-02" db="EMBL/GenBank/DDBJ databases">
        <title>Whole genome sequence of Halogeometricum borinquense strain wsp4.</title>
        <authorList>
            <person name="Verma D.K."/>
            <person name="Gopal K."/>
            <person name="Prasad E.S."/>
        </authorList>
    </citation>
    <scope>NUCLEOTIDE SEQUENCE [LARGE SCALE GENOMIC DNA]</scope>
    <source>
        <strain evidence="2">wsp4</strain>
    </source>
</reference>
<sequence length="56" mass="5848">MCGKETGVHRKATLEVHIQRTPNDQNRGLARAMGEGAGTVSRTMNLALGTAKAAIG</sequence>
<dbReference type="EMBL" id="CP048739">
    <property type="protein sequence ID" value="QIB76202.1"/>
    <property type="molecule type" value="Genomic_DNA"/>
</dbReference>
<proteinExistence type="predicted"/>
<dbReference type="GeneID" id="44081569"/>
<dbReference type="AlphaFoldDB" id="A0A6C0UL87"/>
<dbReference type="RefSeq" id="WP_163487884.1">
    <property type="nucleotide sequence ID" value="NZ_CP048739.1"/>
</dbReference>
<evidence type="ECO:0000313" key="1">
    <source>
        <dbReference type="EMBL" id="QIB76202.1"/>
    </source>
</evidence>
<evidence type="ECO:0000313" key="2">
    <source>
        <dbReference type="Proteomes" id="UP000465846"/>
    </source>
</evidence>
<name>A0A6C0UL87_9EURY</name>
<accession>A0A6C0UL87</accession>
<gene>
    <name evidence="1" type="ORF">G3I44_19170</name>
</gene>
<organism evidence="1 2">
    <name type="scientific">Halogeometricum borinquense</name>
    <dbReference type="NCBI Taxonomy" id="60847"/>
    <lineage>
        <taxon>Archaea</taxon>
        <taxon>Methanobacteriati</taxon>
        <taxon>Methanobacteriota</taxon>
        <taxon>Stenosarchaea group</taxon>
        <taxon>Halobacteria</taxon>
        <taxon>Halobacteriales</taxon>
        <taxon>Haloferacaceae</taxon>
        <taxon>Halogeometricum</taxon>
    </lineage>
</organism>
<protein>
    <submittedName>
        <fullName evidence="1">Uncharacterized protein</fullName>
    </submittedName>
</protein>